<accession>A0A822ZXW9</accession>
<gene>
    <name evidence="2" type="ORF">HUJ06_019190</name>
</gene>
<protein>
    <submittedName>
        <fullName evidence="2">Uncharacterized protein</fullName>
    </submittedName>
</protein>
<dbReference type="Proteomes" id="UP000607653">
    <property type="component" value="Unassembled WGS sequence"/>
</dbReference>
<keyword evidence="3" id="KW-1185">Reference proteome</keyword>
<evidence type="ECO:0000256" key="1">
    <source>
        <dbReference type="SAM" id="MobiDB-lite"/>
    </source>
</evidence>
<feature type="region of interest" description="Disordered" evidence="1">
    <location>
        <begin position="1"/>
        <end position="20"/>
    </location>
</feature>
<feature type="region of interest" description="Disordered" evidence="1">
    <location>
        <begin position="123"/>
        <end position="144"/>
    </location>
</feature>
<dbReference type="AlphaFoldDB" id="A0A822ZXW9"/>
<organism evidence="2 3">
    <name type="scientific">Nelumbo nucifera</name>
    <name type="common">Sacred lotus</name>
    <dbReference type="NCBI Taxonomy" id="4432"/>
    <lineage>
        <taxon>Eukaryota</taxon>
        <taxon>Viridiplantae</taxon>
        <taxon>Streptophyta</taxon>
        <taxon>Embryophyta</taxon>
        <taxon>Tracheophyta</taxon>
        <taxon>Spermatophyta</taxon>
        <taxon>Magnoliopsida</taxon>
        <taxon>Proteales</taxon>
        <taxon>Nelumbonaceae</taxon>
        <taxon>Nelumbo</taxon>
    </lineage>
</organism>
<name>A0A822ZXW9_NELNU</name>
<feature type="compositionally biased region" description="Acidic residues" evidence="1">
    <location>
        <begin position="1"/>
        <end position="15"/>
    </location>
</feature>
<evidence type="ECO:0000313" key="3">
    <source>
        <dbReference type="Proteomes" id="UP000607653"/>
    </source>
</evidence>
<sequence length="144" mass="15812">MSSEDESDFGSDTDDTISIGSVNLKDSKDLWEDESLNTAILFPEEEICVLEGGGKGEKRNKVEDKADNLETSTTDLPHKDEGNLAAALKDDQGTQILANKSFPENRQVKSFGLERQDSSLKVYKKTPRKETVPKPPPNVGTDKA</sequence>
<reference evidence="2 3" key="1">
    <citation type="journal article" date="2020" name="Mol. Biol. Evol.">
        <title>Distinct Expression and Methylation Patterns for Genes with Different Fates following a Single Whole-Genome Duplication in Flowering Plants.</title>
        <authorList>
            <person name="Shi T."/>
            <person name="Rahmani R.S."/>
            <person name="Gugger P.F."/>
            <person name="Wang M."/>
            <person name="Li H."/>
            <person name="Zhang Y."/>
            <person name="Li Z."/>
            <person name="Wang Q."/>
            <person name="Van de Peer Y."/>
            <person name="Marchal K."/>
            <person name="Chen J."/>
        </authorList>
    </citation>
    <scope>NUCLEOTIDE SEQUENCE [LARGE SCALE GENOMIC DNA]</scope>
    <source>
        <tissue evidence="2">Leaf</tissue>
    </source>
</reference>
<dbReference type="EMBL" id="DUZY01000073">
    <property type="protein sequence ID" value="DAD49380.1"/>
    <property type="molecule type" value="Genomic_DNA"/>
</dbReference>
<proteinExistence type="predicted"/>
<comment type="caution">
    <text evidence="2">The sequence shown here is derived from an EMBL/GenBank/DDBJ whole genome shotgun (WGS) entry which is preliminary data.</text>
</comment>
<evidence type="ECO:0000313" key="2">
    <source>
        <dbReference type="EMBL" id="DAD49380.1"/>
    </source>
</evidence>